<dbReference type="InterPro" id="IPR042094">
    <property type="entry name" value="T2SS_GspF_sf"/>
</dbReference>
<organism evidence="8">
    <name type="scientific">freshwater metagenome</name>
    <dbReference type="NCBI Taxonomy" id="449393"/>
    <lineage>
        <taxon>unclassified sequences</taxon>
        <taxon>metagenomes</taxon>
        <taxon>ecological metagenomes</taxon>
    </lineage>
</organism>
<keyword evidence="4 6" id="KW-1133">Transmembrane helix</keyword>
<evidence type="ECO:0000256" key="1">
    <source>
        <dbReference type="ARBA" id="ARBA00004651"/>
    </source>
</evidence>
<dbReference type="Gene3D" id="1.20.81.30">
    <property type="entry name" value="Type II secretion system (T2SS), domain F"/>
    <property type="match status" value="1"/>
</dbReference>
<keyword evidence="3 6" id="KW-0812">Transmembrane</keyword>
<dbReference type="Pfam" id="PF00482">
    <property type="entry name" value="T2SSF"/>
    <property type="match status" value="1"/>
</dbReference>
<evidence type="ECO:0000256" key="4">
    <source>
        <dbReference type="ARBA" id="ARBA00022989"/>
    </source>
</evidence>
<dbReference type="GO" id="GO:0005886">
    <property type="term" value="C:plasma membrane"/>
    <property type="evidence" value="ECO:0007669"/>
    <property type="project" value="UniProtKB-SubCell"/>
</dbReference>
<gene>
    <name evidence="8" type="ORF">UFOPK3573_00832</name>
</gene>
<keyword evidence="5 6" id="KW-0472">Membrane</keyword>
<feature type="domain" description="Type II secretion system protein GspF" evidence="7">
    <location>
        <begin position="35"/>
        <end position="158"/>
    </location>
</feature>
<evidence type="ECO:0000313" key="8">
    <source>
        <dbReference type="EMBL" id="CAB4904450.1"/>
    </source>
</evidence>
<protein>
    <submittedName>
        <fullName evidence="8">Unannotated protein</fullName>
    </submittedName>
</protein>
<keyword evidence="2" id="KW-1003">Cell membrane</keyword>
<evidence type="ECO:0000259" key="7">
    <source>
        <dbReference type="Pfam" id="PF00482"/>
    </source>
</evidence>
<name>A0A6J7GJ66_9ZZZZ</name>
<dbReference type="InterPro" id="IPR018076">
    <property type="entry name" value="T2SS_GspF_dom"/>
</dbReference>
<dbReference type="EMBL" id="CAFBMJ010000057">
    <property type="protein sequence ID" value="CAB4904450.1"/>
    <property type="molecule type" value="Genomic_DNA"/>
</dbReference>
<dbReference type="PANTHER" id="PTHR35007:SF2">
    <property type="entry name" value="PILUS ASSEMBLE PROTEIN"/>
    <property type="match status" value="1"/>
</dbReference>
<dbReference type="AlphaFoldDB" id="A0A6J7GJ66"/>
<proteinExistence type="predicted"/>
<accession>A0A6J7GJ66</accession>
<evidence type="ECO:0000256" key="2">
    <source>
        <dbReference type="ARBA" id="ARBA00022475"/>
    </source>
</evidence>
<sequence>MTLTVLVITCFAFGLLKRRNRNHVAPQLARQLPEFIDAIVLLLHSGATPAQALISAPAWLEPPLRHIVDDVAQQLSHGNRFSDCVTALRGPIGPAVFPLVETLLSADRDGQSIANVLDRLSNESRAQRRRQLDADIRRLPVRLTIPLASCILPSFVLLGIVPMIATALVHLKHS</sequence>
<dbReference type="PANTHER" id="PTHR35007">
    <property type="entry name" value="INTEGRAL MEMBRANE PROTEIN-RELATED"/>
    <property type="match status" value="1"/>
</dbReference>
<reference evidence="8" key="1">
    <citation type="submission" date="2020-05" db="EMBL/GenBank/DDBJ databases">
        <authorList>
            <person name="Chiriac C."/>
            <person name="Salcher M."/>
            <person name="Ghai R."/>
            <person name="Kavagutti S V."/>
        </authorList>
    </citation>
    <scope>NUCLEOTIDE SEQUENCE</scope>
</reference>
<comment type="subcellular location">
    <subcellularLocation>
        <location evidence="1">Cell membrane</location>
        <topology evidence="1">Multi-pass membrane protein</topology>
    </subcellularLocation>
</comment>
<evidence type="ECO:0000256" key="6">
    <source>
        <dbReference type="SAM" id="Phobius"/>
    </source>
</evidence>
<evidence type="ECO:0000256" key="5">
    <source>
        <dbReference type="ARBA" id="ARBA00023136"/>
    </source>
</evidence>
<feature type="transmembrane region" description="Helical" evidence="6">
    <location>
        <begin position="151"/>
        <end position="171"/>
    </location>
</feature>
<evidence type="ECO:0000256" key="3">
    <source>
        <dbReference type="ARBA" id="ARBA00022692"/>
    </source>
</evidence>